<dbReference type="AlphaFoldDB" id="A0A2N1MP39"/>
<keyword evidence="1" id="KW-0472">Membrane</keyword>
<dbReference type="VEuPathDB" id="FungiDB:FUN_015441"/>
<evidence type="ECO:0000256" key="1">
    <source>
        <dbReference type="SAM" id="Phobius"/>
    </source>
</evidence>
<evidence type="ECO:0000313" key="3">
    <source>
        <dbReference type="Proteomes" id="UP000233469"/>
    </source>
</evidence>
<proteinExistence type="predicted"/>
<accession>A0A2N1MP39</accession>
<reference evidence="2 3" key="1">
    <citation type="submission" date="2016-04" db="EMBL/GenBank/DDBJ databases">
        <title>Genome analyses suggest a sexual origin of heterokaryosis in a supposedly ancient asexual fungus.</title>
        <authorList>
            <person name="Ropars J."/>
            <person name="Sedzielewska K."/>
            <person name="Noel J."/>
            <person name="Charron P."/>
            <person name="Farinelli L."/>
            <person name="Marton T."/>
            <person name="Kruger M."/>
            <person name="Pelin A."/>
            <person name="Brachmann A."/>
            <person name="Corradi N."/>
        </authorList>
    </citation>
    <scope>NUCLEOTIDE SEQUENCE [LARGE SCALE GENOMIC DNA]</scope>
    <source>
        <strain evidence="2 3">C2</strain>
    </source>
</reference>
<keyword evidence="1" id="KW-0812">Transmembrane</keyword>
<reference evidence="2 3" key="2">
    <citation type="submission" date="2017-10" db="EMBL/GenBank/DDBJ databases">
        <title>Extensive intraspecific genome diversity in a model arbuscular mycorrhizal fungus.</title>
        <authorList>
            <person name="Chen E.C.H."/>
            <person name="Morin E."/>
            <person name="Baudet D."/>
            <person name="Noel J."/>
            <person name="Ndikumana S."/>
            <person name="Charron P."/>
            <person name="St-Onge C."/>
            <person name="Giorgi J."/>
            <person name="Grigoriev I.V."/>
            <person name="Roux C."/>
            <person name="Martin F.M."/>
            <person name="Corradi N."/>
        </authorList>
    </citation>
    <scope>NUCLEOTIDE SEQUENCE [LARGE SCALE GENOMIC DNA]</scope>
    <source>
        <strain evidence="2 3">C2</strain>
    </source>
</reference>
<keyword evidence="1" id="KW-1133">Transmembrane helix</keyword>
<dbReference type="VEuPathDB" id="FungiDB:RhiirFUN_011251"/>
<name>A0A2N1MP39_9GLOM</name>
<dbReference type="VEuPathDB" id="FungiDB:RhiirA1_395209"/>
<evidence type="ECO:0000313" key="2">
    <source>
        <dbReference type="EMBL" id="PKK63395.1"/>
    </source>
</evidence>
<feature type="transmembrane region" description="Helical" evidence="1">
    <location>
        <begin position="33"/>
        <end position="51"/>
    </location>
</feature>
<organism evidence="2 3">
    <name type="scientific">Rhizophagus irregularis</name>
    <dbReference type="NCBI Taxonomy" id="588596"/>
    <lineage>
        <taxon>Eukaryota</taxon>
        <taxon>Fungi</taxon>
        <taxon>Fungi incertae sedis</taxon>
        <taxon>Mucoromycota</taxon>
        <taxon>Glomeromycotina</taxon>
        <taxon>Glomeromycetes</taxon>
        <taxon>Glomerales</taxon>
        <taxon>Glomeraceae</taxon>
        <taxon>Rhizophagus</taxon>
    </lineage>
</organism>
<sequence length="114" mass="13177">MDDLFKQLKEKTLIVIDEYGTLFDPNPSYNLKMAYMMNWIIFVTPLFSAIFDKLLSMNNVLSSTVTVRDKVMEITNCITQELMKLSNGLNDNCDNSKYLDTSKIINFLIQFGQD</sequence>
<comment type="caution">
    <text evidence="2">The sequence shown here is derived from an EMBL/GenBank/DDBJ whole genome shotgun (WGS) entry which is preliminary data.</text>
</comment>
<protein>
    <submittedName>
        <fullName evidence="2">Uncharacterized protein</fullName>
    </submittedName>
</protein>
<dbReference type="EMBL" id="LLXL01001662">
    <property type="protein sequence ID" value="PKK63395.1"/>
    <property type="molecule type" value="Genomic_DNA"/>
</dbReference>
<gene>
    <name evidence="2" type="ORF">RhiirC2_788965</name>
</gene>
<dbReference type="Proteomes" id="UP000233469">
    <property type="component" value="Unassembled WGS sequence"/>
</dbReference>